<geneLocation type="mitochondrion" evidence="12"/>
<evidence type="ECO:0000256" key="6">
    <source>
        <dbReference type="ARBA" id="ARBA00022989"/>
    </source>
</evidence>
<dbReference type="GO" id="GO:0008137">
    <property type="term" value="F:NADH dehydrogenase (ubiquinone) activity"/>
    <property type="evidence" value="ECO:0007669"/>
    <property type="project" value="UniProtKB-EC"/>
</dbReference>
<accession>A0A650DR13</accession>
<feature type="transmembrane region" description="Helical" evidence="11">
    <location>
        <begin position="24"/>
        <end position="44"/>
    </location>
</feature>
<proteinExistence type="inferred from homology"/>
<keyword evidence="6 11" id="KW-1133">Transmembrane helix</keyword>
<comment type="similarity">
    <text evidence="2">Belongs to the complex I subunit 4L family.</text>
</comment>
<dbReference type="Gene3D" id="1.10.287.3510">
    <property type="match status" value="1"/>
</dbReference>
<comment type="catalytic activity">
    <reaction evidence="10">
        <text>a ubiquinone + NADH + 5 H(+)(in) = a ubiquinol + NAD(+) + 4 H(+)(out)</text>
        <dbReference type="Rhea" id="RHEA:29091"/>
        <dbReference type="Rhea" id="RHEA-COMP:9565"/>
        <dbReference type="Rhea" id="RHEA-COMP:9566"/>
        <dbReference type="ChEBI" id="CHEBI:15378"/>
        <dbReference type="ChEBI" id="CHEBI:16389"/>
        <dbReference type="ChEBI" id="CHEBI:17976"/>
        <dbReference type="ChEBI" id="CHEBI:57540"/>
        <dbReference type="ChEBI" id="CHEBI:57945"/>
        <dbReference type="EC" id="7.1.1.2"/>
    </reaction>
</comment>
<dbReference type="AlphaFoldDB" id="A0A650DR13"/>
<gene>
    <name evidence="12" type="primary">ND4L</name>
</gene>
<evidence type="ECO:0000256" key="11">
    <source>
        <dbReference type="SAM" id="Phobius"/>
    </source>
</evidence>
<organism evidence="12">
    <name type="scientific">Orthonychiurus folsomi</name>
    <dbReference type="NCBI Taxonomy" id="2581074"/>
    <lineage>
        <taxon>Eukaryota</taxon>
        <taxon>Metazoa</taxon>
        <taxon>Ecdysozoa</taxon>
        <taxon>Arthropoda</taxon>
        <taxon>Hexapoda</taxon>
        <taxon>Collembola</taxon>
        <taxon>Poduromorpha</taxon>
        <taxon>Poduroidea</taxon>
        <taxon>Onychiuridae</taxon>
        <taxon>Onychiurinae</taxon>
        <taxon>Orthonychiurus</taxon>
    </lineage>
</organism>
<evidence type="ECO:0000256" key="7">
    <source>
        <dbReference type="ARBA" id="ARBA00023027"/>
    </source>
</evidence>
<keyword evidence="7" id="KW-0520">NAD</keyword>
<keyword evidence="12" id="KW-0496">Mitochondrion</keyword>
<evidence type="ECO:0000256" key="3">
    <source>
        <dbReference type="ARBA" id="ARBA00016612"/>
    </source>
</evidence>
<keyword evidence="4 11" id="KW-0812">Transmembrane</keyword>
<evidence type="ECO:0000256" key="10">
    <source>
        <dbReference type="ARBA" id="ARBA00049551"/>
    </source>
</evidence>
<evidence type="ECO:0000256" key="8">
    <source>
        <dbReference type="ARBA" id="ARBA00023136"/>
    </source>
</evidence>
<evidence type="ECO:0000256" key="4">
    <source>
        <dbReference type="ARBA" id="ARBA00022692"/>
    </source>
</evidence>
<evidence type="ECO:0000256" key="9">
    <source>
        <dbReference type="ARBA" id="ARBA00031586"/>
    </source>
</evidence>
<comment type="subcellular location">
    <subcellularLocation>
        <location evidence="1">Membrane</location>
        <topology evidence="1">Multi-pass membrane protein</topology>
    </subcellularLocation>
</comment>
<dbReference type="Pfam" id="PF00420">
    <property type="entry name" value="Oxidored_q2"/>
    <property type="match status" value="1"/>
</dbReference>
<feature type="transmembrane region" description="Helical" evidence="11">
    <location>
        <begin position="51"/>
        <end position="75"/>
    </location>
</feature>
<protein>
    <recommendedName>
        <fullName evidence="3">NADH-ubiquinone oxidoreductase chain 4L</fullName>
    </recommendedName>
    <alternativeName>
        <fullName evidence="9">NADH dehydrogenase subunit 4L</fullName>
    </alternativeName>
</protein>
<keyword evidence="5" id="KW-1278">Translocase</keyword>
<sequence>MMFLVSLMIIMAGLWVFSSKRKHVLLILLSLEFMVLGIYSFLLMEMNMGGVFFSILYLGFSACEGALGLTILVVMSRTHGGDSFNLFNLN</sequence>
<evidence type="ECO:0000256" key="5">
    <source>
        <dbReference type="ARBA" id="ARBA00022967"/>
    </source>
</evidence>
<keyword evidence="8 11" id="KW-0472">Membrane</keyword>
<evidence type="ECO:0000256" key="1">
    <source>
        <dbReference type="ARBA" id="ARBA00004141"/>
    </source>
</evidence>
<name>A0A650DR13_9HEXA</name>
<dbReference type="GO" id="GO:0016020">
    <property type="term" value="C:membrane"/>
    <property type="evidence" value="ECO:0007669"/>
    <property type="project" value="UniProtKB-SubCell"/>
</dbReference>
<evidence type="ECO:0000313" key="12">
    <source>
        <dbReference type="EMBL" id="QGT34994.1"/>
    </source>
</evidence>
<dbReference type="InterPro" id="IPR039428">
    <property type="entry name" value="NUOK/Mnh_C1-like"/>
</dbReference>
<reference evidence="12" key="1">
    <citation type="submission" date="2019-11" db="EMBL/GenBank/DDBJ databases">
        <title>The complete mitochondrial genome of Orthonychiurus folsomi (Collembola: Onychiuridae).</title>
        <authorList>
            <person name="Yao H.-F."/>
            <person name="Sun X."/>
            <person name="Xie Z.-J."/>
            <person name="Dong J."/>
        </authorList>
    </citation>
    <scope>NUCLEOTIDE SEQUENCE</scope>
</reference>
<evidence type="ECO:0000256" key="2">
    <source>
        <dbReference type="ARBA" id="ARBA00010519"/>
    </source>
</evidence>
<dbReference type="EMBL" id="MN661001">
    <property type="protein sequence ID" value="QGT34994.1"/>
    <property type="molecule type" value="Genomic_DNA"/>
</dbReference>